<keyword evidence="3" id="KW-0489">Methyltransferase</keyword>
<evidence type="ECO:0000259" key="2">
    <source>
        <dbReference type="Pfam" id="PF13649"/>
    </source>
</evidence>
<dbReference type="GO" id="GO:0008168">
    <property type="term" value="F:methyltransferase activity"/>
    <property type="evidence" value="ECO:0007669"/>
    <property type="project" value="UniProtKB-KW"/>
</dbReference>
<dbReference type="AlphaFoldDB" id="A0AB37UQ55"/>
<evidence type="ECO:0000313" key="3">
    <source>
        <dbReference type="EMBL" id="RUT13317.1"/>
    </source>
</evidence>
<dbReference type="InterPro" id="IPR029063">
    <property type="entry name" value="SAM-dependent_MTases_sf"/>
</dbReference>
<dbReference type="Pfam" id="PF13649">
    <property type="entry name" value="Methyltransf_25"/>
    <property type="match status" value="1"/>
</dbReference>
<evidence type="ECO:0000256" key="1">
    <source>
        <dbReference type="ARBA" id="ARBA00022679"/>
    </source>
</evidence>
<keyword evidence="4" id="KW-1185">Reference proteome</keyword>
<name>A0AB37UQ55_9CYAN</name>
<comment type="caution">
    <text evidence="3">The sequence shown here is derived from an EMBL/GenBank/DDBJ whole genome shotgun (WGS) entry which is preliminary data.</text>
</comment>
<dbReference type="Gene3D" id="3.40.50.150">
    <property type="entry name" value="Vaccinia Virus protein VP39"/>
    <property type="match status" value="1"/>
</dbReference>
<feature type="domain" description="Methyltransferase" evidence="2">
    <location>
        <begin position="51"/>
        <end position="143"/>
    </location>
</feature>
<keyword evidence="1" id="KW-0808">Transferase</keyword>
<dbReference type="SUPFAM" id="SSF53335">
    <property type="entry name" value="S-adenosyl-L-methionine-dependent methyltransferases"/>
    <property type="match status" value="1"/>
</dbReference>
<gene>
    <name evidence="3" type="ORF">DSM107010_12720</name>
</gene>
<dbReference type="GO" id="GO:0032259">
    <property type="term" value="P:methylation"/>
    <property type="evidence" value="ECO:0007669"/>
    <property type="project" value="UniProtKB-KW"/>
</dbReference>
<proteinExistence type="predicted"/>
<organism evidence="3 4">
    <name type="scientific">Chroococcidiopsis cubana SAG 39.79</name>
    <dbReference type="NCBI Taxonomy" id="388085"/>
    <lineage>
        <taxon>Bacteria</taxon>
        <taxon>Bacillati</taxon>
        <taxon>Cyanobacteriota</taxon>
        <taxon>Cyanophyceae</taxon>
        <taxon>Chroococcidiopsidales</taxon>
        <taxon>Chroococcidiopsidaceae</taxon>
        <taxon>Chroococcidiopsis</taxon>
    </lineage>
</organism>
<dbReference type="InterPro" id="IPR041698">
    <property type="entry name" value="Methyltransf_25"/>
</dbReference>
<dbReference type="EMBL" id="RSCK01000007">
    <property type="protein sequence ID" value="RUT13317.1"/>
    <property type="molecule type" value="Genomic_DNA"/>
</dbReference>
<dbReference type="CDD" id="cd02440">
    <property type="entry name" value="AdoMet_MTases"/>
    <property type="match status" value="1"/>
</dbReference>
<dbReference type="RefSeq" id="WP_127022619.1">
    <property type="nucleotide sequence ID" value="NZ_RSCK01000007.1"/>
</dbReference>
<dbReference type="PANTHER" id="PTHR43861:SF3">
    <property type="entry name" value="PUTATIVE (AFU_ORTHOLOGUE AFUA_2G14390)-RELATED"/>
    <property type="match status" value="1"/>
</dbReference>
<dbReference type="PANTHER" id="PTHR43861">
    <property type="entry name" value="TRANS-ACONITATE 2-METHYLTRANSFERASE-RELATED"/>
    <property type="match status" value="1"/>
</dbReference>
<dbReference type="Proteomes" id="UP000282574">
    <property type="component" value="Unassembled WGS sequence"/>
</dbReference>
<reference evidence="3 4" key="1">
    <citation type="journal article" date="2019" name="Genome Biol. Evol.">
        <title>Day and night: Metabolic profiles and evolutionary relationships of six axenic non-marine cyanobacteria.</title>
        <authorList>
            <person name="Will S.E."/>
            <person name="Henke P."/>
            <person name="Boedeker C."/>
            <person name="Huang S."/>
            <person name="Brinkmann H."/>
            <person name="Rohde M."/>
            <person name="Jarek M."/>
            <person name="Friedl T."/>
            <person name="Seufert S."/>
            <person name="Schumacher M."/>
            <person name="Overmann J."/>
            <person name="Neumann-Schaal M."/>
            <person name="Petersen J."/>
        </authorList>
    </citation>
    <scope>NUCLEOTIDE SEQUENCE [LARGE SCALE GENOMIC DNA]</scope>
    <source>
        <strain evidence="3 4">SAG 39.79</strain>
    </source>
</reference>
<evidence type="ECO:0000313" key="4">
    <source>
        <dbReference type="Proteomes" id="UP000282574"/>
    </source>
</evidence>
<accession>A0AB37UQ55</accession>
<sequence length="222" mass="25441">MSTNDQLENLVFEPNWSAYYQAVEGRPPRETLLAALTRFEAISQEFSRFAVDLGCGDGRDTAELLKRGWRVLGIDGEAKAIARLQSRPDIDLRRLETLVMRFEDLVLPESVDLINASFCLPFCPPEHFPSLWNKIIAALRVGGRFCGQLFGDRDSWAVYPNMSHHTRAQVEELLQPFKIECFQEEEHPGTTALGEQKHWHIFHIVACKQQLTHRLINCNHNV</sequence>
<protein>
    <submittedName>
        <fullName evidence="3">SAM-dependent methyltransferase</fullName>
    </submittedName>
</protein>